<reference evidence="2" key="1">
    <citation type="submission" date="2016-09" db="EMBL/GenBank/DDBJ databases">
        <title>Draft genome of thermotolerant cyanobacterium Desertifilum sp. strain IPPAS B-1220.</title>
        <authorList>
            <person name="Sinetova M.A."/>
            <person name="Bolakhan K."/>
            <person name="Zayadan B.K."/>
            <person name="Mironov K.S."/>
            <person name="Ustinova V."/>
            <person name="Kupriyanova E.V."/>
            <person name="Sidorov R.A."/>
            <person name="Skrypnik A.N."/>
            <person name="Gogoleva N.E."/>
            <person name="Gogolev Y.V."/>
            <person name="Los D.A."/>
        </authorList>
    </citation>
    <scope>NUCLEOTIDE SEQUENCE [LARGE SCALE GENOMIC DNA]</scope>
    <source>
        <strain evidence="2">IPPAS B-1220</strain>
    </source>
</reference>
<gene>
    <name evidence="2" type="ORF">BH720_01155</name>
</gene>
<feature type="region of interest" description="Disordered" evidence="1">
    <location>
        <begin position="195"/>
        <end position="218"/>
    </location>
</feature>
<dbReference type="EMBL" id="MJGC01000016">
    <property type="protein sequence ID" value="OEJ77067.1"/>
    <property type="molecule type" value="Genomic_DNA"/>
</dbReference>
<dbReference type="AlphaFoldDB" id="A0A1E5QR47"/>
<proteinExistence type="predicted"/>
<feature type="region of interest" description="Disordered" evidence="1">
    <location>
        <begin position="1"/>
        <end position="24"/>
    </location>
</feature>
<feature type="compositionally biased region" description="Pro residues" evidence="1">
    <location>
        <begin position="85"/>
        <end position="95"/>
    </location>
</feature>
<organism evidence="2">
    <name type="scientific">Desertifilum tharense IPPAS B-1220</name>
    <dbReference type="NCBI Taxonomy" id="1781255"/>
    <lineage>
        <taxon>Bacteria</taxon>
        <taxon>Bacillati</taxon>
        <taxon>Cyanobacteriota</taxon>
        <taxon>Cyanophyceae</taxon>
        <taxon>Desertifilales</taxon>
        <taxon>Desertifilaceae</taxon>
        <taxon>Desertifilum</taxon>
    </lineage>
</organism>
<feature type="compositionally biased region" description="Basic and acidic residues" evidence="1">
    <location>
        <begin position="55"/>
        <end position="65"/>
    </location>
</feature>
<feature type="compositionally biased region" description="Low complexity" evidence="1">
    <location>
        <begin position="96"/>
        <end position="107"/>
    </location>
</feature>
<evidence type="ECO:0008006" key="3">
    <source>
        <dbReference type="Google" id="ProtNLM"/>
    </source>
</evidence>
<feature type="compositionally biased region" description="Pro residues" evidence="1">
    <location>
        <begin position="243"/>
        <end position="259"/>
    </location>
</feature>
<dbReference type="OrthoDB" id="532902at2"/>
<dbReference type="STRING" id="1781255.BH720_01155"/>
<dbReference type="RefSeq" id="WP_069965307.1">
    <property type="nucleotide sequence ID" value="NZ_CM124774.1"/>
</dbReference>
<evidence type="ECO:0000313" key="2">
    <source>
        <dbReference type="EMBL" id="OEJ77067.1"/>
    </source>
</evidence>
<dbReference type="PRINTS" id="PR01217">
    <property type="entry name" value="PRICHEXTENSN"/>
</dbReference>
<protein>
    <recommendedName>
        <fullName evidence="3">SPOR domain-containing protein</fullName>
    </recommendedName>
</protein>
<comment type="caution">
    <text evidence="2">The sequence shown here is derived from an EMBL/GenBank/DDBJ whole genome shotgun (WGS) entry which is preliminary data.</text>
</comment>
<feature type="compositionally biased region" description="Low complexity" evidence="1">
    <location>
        <begin position="269"/>
        <end position="282"/>
    </location>
</feature>
<accession>A0A1E5QR47</accession>
<feature type="region of interest" description="Disordered" evidence="1">
    <location>
        <begin position="236"/>
        <end position="298"/>
    </location>
</feature>
<evidence type="ECO:0000256" key="1">
    <source>
        <dbReference type="SAM" id="MobiDB-lite"/>
    </source>
</evidence>
<sequence length="379" mass="39883">MSQRSLAALPGQTSQTPPLHSALQSALGSLDVQLEDELIRYRRAKSSDPLPPPRGLERHQPRKPLDLITLSAPPIPETETAVPETAPPAPEPPAPVEASSSLVLSSPPANPEAQLTETPSPEPEDYLESSEELLKNLNDEPDAEPAPRSSWVDGLLTPLSLGAMLLLLLVSATLGYALKNPSLFNHLLARRSPDSTDNPLLATPATEASPSPTALPQAPNLANQEFKDVNLDTLSSLQRTPSSPSPSPVAASPSPPPATVVPRGMDSNPPVTTQPPLSSLLLPPTPSPQTPVASSPGAIAPSEPVAVAPVENDGLVYAIANYDGEASLERVREVVPDAYLRQFNQGTQIQLGAFDDTAGAQAFVDELQAQGISAQIYRP</sequence>
<name>A0A1E5QR47_9CYAN</name>
<feature type="region of interest" description="Disordered" evidence="1">
    <location>
        <begin position="42"/>
        <end position="130"/>
    </location>
</feature>